<proteinExistence type="predicted"/>
<dbReference type="EMBL" id="JBHTJM010000009">
    <property type="protein sequence ID" value="MFD0964353.1"/>
    <property type="molecule type" value="Genomic_DNA"/>
</dbReference>
<comment type="caution">
    <text evidence="1">The sequence shown here is derived from an EMBL/GenBank/DDBJ whole genome shotgun (WGS) entry which is preliminary data.</text>
</comment>
<organism evidence="1 2">
    <name type="scientific">Pseudofulvibacter geojedonensis</name>
    <dbReference type="NCBI Taxonomy" id="1123758"/>
    <lineage>
        <taxon>Bacteria</taxon>
        <taxon>Pseudomonadati</taxon>
        <taxon>Bacteroidota</taxon>
        <taxon>Flavobacteriia</taxon>
        <taxon>Flavobacteriales</taxon>
        <taxon>Flavobacteriaceae</taxon>
        <taxon>Pseudofulvibacter</taxon>
    </lineage>
</organism>
<accession>A0ABW3I3F6</accession>
<dbReference type="Proteomes" id="UP001596997">
    <property type="component" value="Unassembled WGS sequence"/>
</dbReference>
<evidence type="ECO:0000313" key="1">
    <source>
        <dbReference type="EMBL" id="MFD0964353.1"/>
    </source>
</evidence>
<gene>
    <name evidence="1" type="ORF">ACFQ1O_10090</name>
</gene>
<keyword evidence="2" id="KW-1185">Reference proteome</keyword>
<dbReference type="RefSeq" id="WP_377715902.1">
    <property type="nucleotide sequence ID" value="NZ_JBHTJM010000009.1"/>
</dbReference>
<sequence>MLNYIEFENAIRFFRKKDQVLNKDNSPKSIGSKFYLLTDFKIFREYNVGECIITRSEQIFIDNNTYTNVSEIKIPEWVYRSKNVELTSESFSLVLSALISFGSERDVRLYRNYYNINSIERISAELPLQHSGPGAIHKLNEKSVESILQNVSQLFDIIDKLDYADYETVIRSSRLFQLAQNTKRLDHNLSYSLIVSSIETNADKAIRVKDVKKGWSEIKKRIKQVADDAELEQEFRDVLFDKLNHHYSGIRFRKFIKENALFNSIKLDNRYHRMGLLQEEKEAFEPIDKRLDPLNYFIHENRSKPDFLLHLEEHTGINYDNLLKDSYSYRSKFYHAGEAMKHNTPNNFDRYIKMVYTEQGPIKILSINFLASLARITATTYYHKKIGNIS</sequence>
<protein>
    <recommendedName>
        <fullName evidence="3">ApeA N-terminal domain-containing protein</fullName>
    </recommendedName>
</protein>
<reference evidence="2" key="1">
    <citation type="journal article" date="2019" name="Int. J. Syst. Evol. Microbiol.">
        <title>The Global Catalogue of Microorganisms (GCM) 10K type strain sequencing project: providing services to taxonomists for standard genome sequencing and annotation.</title>
        <authorList>
            <consortium name="The Broad Institute Genomics Platform"/>
            <consortium name="The Broad Institute Genome Sequencing Center for Infectious Disease"/>
            <person name="Wu L."/>
            <person name="Ma J."/>
        </authorList>
    </citation>
    <scope>NUCLEOTIDE SEQUENCE [LARGE SCALE GENOMIC DNA]</scope>
    <source>
        <strain evidence="2">CCUG 62114</strain>
    </source>
</reference>
<evidence type="ECO:0008006" key="3">
    <source>
        <dbReference type="Google" id="ProtNLM"/>
    </source>
</evidence>
<name>A0ABW3I3F6_9FLAO</name>
<evidence type="ECO:0000313" key="2">
    <source>
        <dbReference type="Proteomes" id="UP001596997"/>
    </source>
</evidence>